<comment type="caution">
    <text evidence="2">The sequence shown here is derived from an EMBL/GenBank/DDBJ whole genome shotgun (WGS) entry which is preliminary data.</text>
</comment>
<keyword evidence="3" id="KW-1185">Reference proteome</keyword>
<dbReference type="Proteomes" id="UP000729402">
    <property type="component" value="Unassembled WGS sequence"/>
</dbReference>
<reference evidence="2" key="2">
    <citation type="submission" date="2021-02" db="EMBL/GenBank/DDBJ databases">
        <authorList>
            <person name="Kimball J.A."/>
            <person name="Haas M.W."/>
            <person name="Macchietto M."/>
            <person name="Kono T."/>
            <person name="Duquette J."/>
            <person name="Shao M."/>
        </authorList>
    </citation>
    <scope>NUCLEOTIDE SEQUENCE</scope>
    <source>
        <tissue evidence="2">Fresh leaf tissue</tissue>
    </source>
</reference>
<sequence>MCHGSMRSVHPTVPDATCYFQKIPSEIARAHGYERQDATHGASTKSQESGFPRPHAGSALGTSITTHCAQSGQEAISIQGAIKHPGGQATIFLRRIEPERKNRG</sequence>
<name>A0A8J6C6E8_ZIZPA</name>
<evidence type="ECO:0000313" key="2">
    <source>
        <dbReference type="EMBL" id="KAG8100828.1"/>
    </source>
</evidence>
<feature type="region of interest" description="Disordered" evidence="1">
    <location>
        <begin position="32"/>
        <end position="63"/>
    </location>
</feature>
<protein>
    <submittedName>
        <fullName evidence="2">Uncharacterized protein</fullName>
    </submittedName>
</protein>
<reference evidence="2" key="1">
    <citation type="journal article" date="2021" name="bioRxiv">
        <title>Whole Genome Assembly and Annotation of Northern Wild Rice, Zizania palustris L., Supports a Whole Genome Duplication in the Zizania Genus.</title>
        <authorList>
            <person name="Haas M."/>
            <person name="Kono T."/>
            <person name="Macchietto M."/>
            <person name="Millas R."/>
            <person name="McGilp L."/>
            <person name="Shao M."/>
            <person name="Duquette J."/>
            <person name="Hirsch C.N."/>
            <person name="Kimball J."/>
        </authorList>
    </citation>
    <scope>NUCLEOTIDE SEQUENCE</scope>
    <source>
        <tissue evidence="2">Fresh leaf tissue</tissue>
    </source>
</reference>
<evidence type="ECO:0000313" key="3">
    <source>
        <dbReference type="Proteomes" id="UP000729402"/>
    </source>
</evidence>
<accession>A0A8J6C6E8</accession>
<dbReference type="EMBL" id="JAAALK010000079">
    <property type="protein sequence ID" value="KAG8100828.1"/>
    <property type="molecule type" value="Genomic_DNA"/>
</dbReference>
<gene>
    <name evidence="2" type="ORF">GUJ93_ZPchr0013g36033</name>
</gene>
<dbReference type="AlphaFoldDB" id="A0A8J6C6E8"/>
<evidence type="ECO:0000256" key="1">
    <source>
        <dbReference type="SAM" id="MobiDB-lite"/>
    </source>
</evidence>
<proteinExistence type="predicted"/>
<organism evidence="2 3">
    <name type="scientific">Zizania palustris</name>
    <name type="common">Northern wild rice</name>
    <dbReference type="NCBI Taxonomy" id="103762"/>
    <lineage>
        <taxon>Eukaryota</taxon>
        <taxon>Viridiplantae</taxon>
        <taxon>Streptophyta</taxon>
        <taxon>Embryophyta</taxon>
        <taxon>Tracheophyta</taxon>
        <taxon>Spermatophyta</taxon>
        <taxon>Magnoliopsida</taxon>
        <taxon>Liliopsida</taxon>
        <taxon>Poales</taxon>
        <taxon>Poaceae</taxon>
        <taxon>BOP clade</taxon>
        <taxon>Oryzoideae</taxon>
        <taxon>Oryzeae</taxon>
        <taxon>Zizaniinae</taxon>
        <taxon>Zizania</taxon>
    </lineage>
</organism>